<gene>
    <name evidence="2" type="ORF">OAUR00152_LOCUS1709</name>
</gene>
<dbReference type="EMBL" id="HBKQ01002544">
    <property type="protein sequence ID" value="CAE2203523.1"/>
    <property type="molecule type" value="Transcribed_RNA"/>
</dbReference>
<sequence>MRTSTSAIVLAACCVSAAAFAPAANRGQPSFVTQRNMFSGAGDAAPKEDDPEAMENLEKMAAAMGMSVEEYQLGVRARMRMEKDIADIRVTAGDADKGVTVERDGNQPPVHLVVTVTDDGKALGKEALEKELVAALKTAGDQAGKERNQAQAKMMQFIAEEMKSSGMA</sequence>
<evidence type="ECO:0000256" key="1">
    <source>
        <dbReference type="SAM" id="SignalP"/>
    </source>
</evidence>
<name>A0A7S4HMC5_9STRA</name>
<protein>
    <submittedName>
        <fullName evidence="2">Uncharacterized protein</fullName>
    </submittedName>
</protein>
<dbReference type="InterPro" id="IPR036894">
    <property type="entry name" value="YbaB-like_sf"/>
</dbReference>
<feature type="chain" id="PRO_5031292797" evidence="1">
    <location>
        <begin position="20"/>
        <end position="168"/>
    </location>
</feature>
<organism evidence="2">
    <name type="scientific">Odontella aurita</name>
    <dbReference type="NCBI Taxonomy" id="265563"/>
    <lineage>
        <taxon>Eukaryota</taxon>
        <taxon>Sar</taxon>
        <taxon>Stramenopiles</taxon>
        <taxon>Ochrophyta</taxon>
        <taxon>Bacillariophyta</taxon>
        <taxon>Mediophyceae</taxon>
        <taxon>Biddulphiophycidae</taxon>
        <taxon>Eupodiscales</taxon>
        <taxon>Odontellaceae</taxon>
        <taxon>Odontella</taxon>
    </lineage>
</organism>
<dbReference type="SUPFAM" id="SSF82607">
    <property type="entry name" value="YbaB-like"/>
    <property type="match status" value="1"/>
</dbReference>
<accession>A0A7S4HMC5</accession>
<keyword evidence="1" id="KW-0732">Signal</keyword>
<reference evidence="2" key="1">
    <citation type="submission" date="2021-01" db="EMBL/GenBank/DDBJ databases">
        <authorList>
            <person name="Corre E."/>
            <person name="Pelletier E."/>
            <person name="Niang G."/>
            <person name="Scheremetjew M."/>
            <person name="Finn R."/>
            <person name="Kale V."/>
            <person name="Holt S."/>
            <person name="Cochrane G."/>
            <person name="Meng A."/>
            <person name="Brown T."/>
            <person name="Cohen L."/>
        </authorList>
    </citation>
    <scope>NUCLEOTIDE SEQUENCE</scope>
    <source>
        <strain evidence="2">Isolate 1302-5</strain>
    </source>
</reference>
<evidence type="ECO:0000313" key="2">
    <source>
        <dbReference type="EMBL" id="CAE2203523.1"/>
    </source>
</evidence>
<feature type="signal peptide" evidence="1">
    <location>
        <begin position="1"/>
        <end position="19"/>
    </location>
</feature>
<dbReference type="AlphaFoldDB" id="A0A7S4HMC5"/>
<proteinExistence type="predicted"/>